<dbReference type="AlphaFoldDB" id="A0A5B0PMI8"/>
<evidence type="ECO:0000313" key="3">
    <source>
        <dbReference type="Proteomes" id="UP000324748"/>
    </source>
</evidence>
<sequence>MKFFALLTCSMMILIQGTGAQSADPLKCHKNVNGMTKPWCSDYHRASKPSASYYMLTLYQKPKLKGALPCPSLASCCKPNFQPPEKLYPDEYTQVCKTTPQSPDEPNIN</sequence>
<protein>
    <recommendedName>
        <fullName evidence="4">Secreted protein</fullName>
    </recommendedName>
</protein>
<name>A0A5B0PMI8_PUCGR</name>
<dbReference type="Proteomes" id="UP000324748">
    <property type="component" value="Unassembled WGS sequence"/>
</dbReference>
<evidence type="ECO:0008006" key="4">
    <source>
        <dbReference type="Google" id="ProtNLM"/>
    </source>
</evidence>
<evidence type="ECO:0000256" key="1">
    <source>
        <dbReference type="SAM" id="SignalP"/>
    </source>
</evidence>
<feature type="signal peptide" evidence="1">
    <location>
        <begin position="1"/>
        <end position="20"/>
    </location>
</feature>
<evidence type="ECO:0000313" key="2">
    <source>
        <dbReference type="EMBL" id="KAA1101890.1"/>
    </source>
</evidence>
<comment type="caution">
    <text evidence="2">The sequence shown here is derived from an EMBL/GenBank/DDBJ whole genome shotgun (WGS) entry which is preliminary data.</text>
</comment>
<dbReference type="EMBL" id="VSWC01000053">
    <property type="protein sequence ID" value="KAA1101890.1"/>
    <property type="molecule type" value="Genomic_DNA"/>
</dbReference>
<reference evidence="2 3" key="1">
    <citation type="submission" date="2019-05" db="EMBL/GenBank/DDBJ databases">
        <title>Emergence of the Ug99 lineage of the wheat stem rust pathogen through somatic hybridization.</title>
        <authorList>
            <person name="Li F."/>
            <person name="Upadhyaya N.M."/>
            <person name="Sperschneider J."/>
            <person name="Matny O."/>
            <person name="Nguyen-Phuc H."/>
            <person name="Mago R."/>
            <person name="Raley C."/>
            <person name="Miller M.E."/>
            <person name="Silverstein K.A.T."/>
            <person name="Henningsen E."/>
            <person name="Hirsch C.D."/>
            <person name="Visser B."/>
            <person name="Pretorius Z.A."/>
            <person name="Steffenson B.J."/>
            <person name="Schwessinger B."/>
            <person name="Dodds P.N."/>
            <person name="Figueroa M."/>
        </authorList>
    </citation>
    <scope>NUCLEOTIDE SEQUENCE [LARGE SCALE GENOMIC DNA]</scope>
    <source>
        <strain evidence="2">21-0</strain>
    </source>
</reference>
<organism evidence="2 3">
    <name type="scientific">Puccinia graminis f. sp. tritici</name>
    <dbReference type="NCBI Taxonomy" id="56615"/>
    <lineage>
        <taxon>Eukaryota</taxon>
        <taxon>Fungi</taxon>
        <taxon>Dikarya</taxon>
        <taxon>Basidiomycota</taxon>
        <taxon>Pucciniomycotina</taxon>
        <taxon>Pucciniomycetes</taxon>
        <taxon>Pucciniales</taxon>
        <taxon>Pucciniaceae</taxon>
        <taxon>Puccinia</taxon>
    </lineage>
</organism>
<keyword evidence="1" id="KW-0732">Signal</keyword>
<proteinExistence type="predicted"/>
<keyword evidence="3" id="KW-1185">Reference proteome</keyword>
<feature type="chain" id="PRO_5022922981" description="Secreted protein" evidence="1">
    <location>
        <begin position="21"/>
        <end position="109"/>
    </location>
</feature>
<gene>
    <name evidence="2" type="ORF">PGT21_032326</name>
</gene>
<accession>A0A5B0PMI8</accession>